<evidence type="ECO:0000256" key="1">
    <source>
        <dbReference type="SAM" id="MobiDB-lite"/>
    </source>
</evidence>
<reference evidence="4" key="1">
    <citation type="journal article" date="2019" name="Int. J. Syst. Evol. Microbiol.">
        <title>The Global Catalogue of Microorganisms (GCM) 10K type strain sequencing project: providing services to taxonomists for standard genome sequencing and annotation.</title>
        <authorList>
            <consortium name="The Broad Institute Genomics Platform"/>
            <consortium name="The Broad Institute Genome Sequencing Center for Infectious Disease"/>
            <person name="Wu L."/>
            <person name="Ma J."/>
        </authorList>
    </citation>
    <scope>NUCLEOTIDE SEQUENCE [LARGE SCALE GENOMIC DNA]</scope>
    <source>
        <strain evidence="4">JCM 13501</strain>
    </source>
</reference>
<feature type="compositionally biased region" description="Low complexity" evidence="1">
    <location>
        <begin position="58"/>
        <end position="76"/>
    </location>
</feature>
<keyword evidence="4" id="KW-1185">Reference proteome</keyword>
<feature type="signal peptide" evidence="2">
    <location>
        <begin position="1"/>
        <end position="21"/>
    </location>
</feature>
<feature type="region of interest" description="Disordered" evidence="1">
    <location>
        <begin position="58"/>
        <end position="80"/>
    </location>
</feature>
<name>A0ABQ2GYK5_9PSED</name>
<feature type="chain" id="PRO_5045400132" evidence="2">
    <location>
        <begin position="22"/>
        <end position="206"/>
    </location>
</feature>
<evidence type="ECO:0000313" key="3">
    <source>
        <dbReference type="EMBL" id="GGM17340.1"/>
    </source>
</evidence>
<dbReference type="RefSeq" id="WP_188866967.1">
    <property type="nucleotide sequence ID" value="NZ_BMNW01000006.1"/>
</dbReference>
<keyword evidence="2" id="KW-0732">Signal</keyword>
<proteinExistence type="predicted"/>
<evidence type="ECO:0000313" key="4">
    <source>
        <dbReference type="Proteomes" id="UP000616499"/>
    </source>
</evidence>
<evidence type="ECO:0000256" key="2">
    <source>
        <dbReference type="SAM" id="SignalP"/>
    </source>
</evidence>
<dbReference type="EMBL" id="BMNW01000006">
    <property type="protein sequence ID" value="GGM17340.1"/>
    <property type="molecule type" value="Genomic_DNA"/>
</dbReference>
<sequence>MKMTTLFLLTITLAAAPLVHAQTTDSARLQQAATGASFNVGNTQFRLVPNATAQRIESNASVQTSSSIQSQSRQQSVPTDSNVVGQVGPYAIVLQQDNQTHLKSQSAVSAGSAAQSGTMGVAVNLNSGQAVLVPPRLKVFVQTADVIDQVANATGGTTVQASSAAGMGVIRYSSVEAAQTALDKVKETQGVNDASLDIIQGFIQKQ</sequence>
<comment type="caution">
    <text evidence="3">The sequence shown here is derived from an EMBL/GenBank/DDBJ whole genome shotgun (WGS) entry which is preliminary data.</text>
</comment>
<organism evidence="3 4">
    <name type="scientific">Pseudomonas asuensis</name>
    <dbReference type="NCBI Taxonomy" id="1825787"/>
    <lineage>
        <taxon>Bacteria</taxon>
        <taxon>Pseudomonadati</taxon>
        <taxon>Pseudomonadota</taxon>
        <taxon>Gammaproteobacteria</taxon>
        <taxon>Pseudomonadales</taxon>
        <taxon>Pseudomonadaceae</taxon>
        <taxon>Pseudomonas</taxon>
    </lineage>
</organism>
<accession>A0ABQ2GYK5</accession>
<dbReference type="Proteomes" id="UP000616499">
    <property type="component" value="Unassembled WGS sequence"/>
</dbReference>
<gene>
    <name evidence="3" type="ORF">GCM10009425_30420</name>
</gene>
<protein>
    <submittedName>
        <fullName evidence="3">Uncharacterized protein</fullName>
    </submittedName>
</protein>